<evidence type="ECO:0000256" key="4">
    <source>
        <dbReference type="ARBA" id="ARBA00022860"/>
    </source>
</evidence>
<keyword evidence="3" id="KW-0321">Glycogen metabolism</keyword>
<name>A0A4P9VY59_9FUNG</name>
<feature type="domain" description="GH15-like" evidence="6">
    <location>
        <begin position="51"/>
        <end position="720"/>
    </location>
</feature>
<feature type="non-terminal residue" evidence="7">
    <location>
        <position position="1"/>
    </location>
</feature>
<proteinExistence type="inferred from homology"/>
<dbReference type="Proteomes" id="UP000269721">
    <property type="component" value="Unassembled WGS sequence"/>
</dbReference>
<dbReference type="EMBL" id="KZ999847">
    <property type="protein sequence ID" value="RKO84684.1"/>
    <property type="molecule type" value="Genomic_DNA"/>
</dbReference>
<keyword evidence="7" id="KW-0378">Hydrolase</keyword>
<dbReference type="PANTHER" id="PTHR10749:SF8">
    <property type="entry name" value="PHOSPHORYLASE B KINASE REGULATORY SUBUNIT BETA"/>
    <property type="match status" value="1"/>
</dbReference>
<evidence type="ECO:0000259" key="6">
    <source>
        <dbReference type="Pfam" id="PF00723"/>
    </source>
</evidence>
<evidence type="ECO:0000256" key="3">
    <source>
        <dbReference type="ARBA" id="ARBA00022600"/>
    </source>
</evidence>
<dbReference type="Pfam" id="PF00723">
    <property type="entry name" value="Glyco_hydro_15"/>
    <property type="match status" value="1"/>
</dbReference>
<dbReference type="PANTHER" id="PTHR10749">
    <property type="entry name" value="PHOSPHORYLASE B KINASE REGULATORY SUBUNIT"/>
    <property type="match status" value="1"/>
</dbReference>
<comment type="similarity">
    <text evidence="2">Belongs to the phosphorylase b kinase regulatory chain family.</text>
</comment>
<dbReference type="GO" id="GO:0005964">
    <property type="term" value="C:phosphorylase kinase complex"/>
    <property type="evidence" value="ECO:0007669"/>
    <property type="project" value="TreeGrafter"/>
</dbReference>
<evidence type="ECO:0000313" key="7">
    <source>
        <dbReference type="EMBL" id="RKO84684.1"/>
    </source>
</evidence>
<evidence type="ECO:0000313" key="8">
    <source>
        <dbReference type="Proteomes" id="UP000269721"/>
    </source>
</evidence>
<sequence length="759" mass="83695">PLQVIHVLPDEIIRNYTTLHSALPRESASKEIDAAILSVISFPAFAVVDPRVIESTRNDIVKKLGGQYGMKRFLRDGHQTALEDTSRLHYDPHELNIFAGIESEWPLFFTYMILDGLFREDYAQVAEYRAKLEPLLVDSDTISNFSKRSGSPDAAYPPVMRLVPELFKVPRESVDGEKNAPGSQIRTPNENVPLVWAQSLYILGNLIHDNLLSPAELDPLGRRLAPLQYREDPGVVIQVVLLAESEELREKLLMFGLDTQTTQSCEPITISQPVVLRDAFAALGESQKLGLTGRPKRPIGTLSTCKLYRCQGRLYAFLPHFMDREEFYLVSDNDYLVSSFEQQLLFVRNHWTGSGRPTFTVMLTKAMMGDLLSTSDRSSGGNKRLGRSGSGKRSMLNFMMSLRSGMCGGTRVRLGRLSDMVNTACIESLDFLNTSERAVDNDWHPLLTGAASIAASTSSAKSPLTGAFFSDEPTDEDASALDGFKLQDHVEDAPSMLSYAPDVPASVPHVATPGGGPRAPHVSTATAASPAVPVSYPATPREPQRRSTYLFDMGTSTGLELTLSDPTHLTPAIALLKTSTNLYDQVEILHYLQSCLGLDGQVDSLGTVSSLLEEVYAKSMHLRQWSVVRQAAGILRKIVNSLTINVSDLLIRQTPVTVGWGAQELFINAPMGPMVLQETIYERCSSDIREAPLVQEVLTCLGNLIRSNLSLFEGIMRVRTHFYIIAMREEISRARGCDEEEAVEVLMGVSWLPAVDCGA</sequence>
<reference evidence="8" key="1">
    <citation type="journal article" date="2018" name="Nat. Microbiol.">
        <title>Leveraging single-cell genomics to expand the fungal tree of life.</title>
        <authorList>
            <person name="Ahrendt S.R."/>
            <person name="Quandt C.A."/>
            <person name="Ciobanu D."/>
            <person name="Clum A."/>
            <person name="Salamov A."/>
            <person name="Andreopoulos B."/>
            <person name="Cheng J.F."/>
            <person name="Woyke T."/>
            <person name="Pelin A."/>
            <person name="Henrissat B."/>
            <person name="Reynolds N.K."/>
            <person name="Benny G.L."/>
            <person name="Smith M.E."/>
            <person name="James T.Y."/>
            <person name="Grigoriev I.V."/>
        </authorList>
    </citation>
    <scope>NUCLEOTIDE SEQUENCE [LARGE SCALE GENOMIC DNA]</scope>
</reference>
<evidence type="ECO:0000256" key="1">
    <source>
        <dbReference type="ARBA" id="ARBA00005131"/>
    </source>
</evidence>
<dbReference type="InterPro" id="IPR008928">
    <property type="entry name" value="6-hairpin_glycosidase_sf"/>
</dbReference>
<feature type="compositionally biased region" description="Low complexity" evidence="5">
    <location>
        <begin position="519"/>
        <end position="539"/>
    </location>
</feature>
<feature type="region of interest" description="Disordered" evidence="5">
    <location>
        <begin position="512"/>
        <end position="541"/>
    </location>
</feature>
<dbReference type="InterPro" id="IPR008734">
    <property type="entry name" value="PHK_A/B_su"/>
</dbReference>
<keyword evidence="3" id="KW-0119">Carbohydrate metabolism</keyword>
<comment type="pathway">
    <text evidence="1">Glycan biosynthesis; glycogen metabolism.</text>
</comment>
<feature type="region of interest" description="Disordered" evidence="5">
    <location>
        <begin position="373"/>
        <end position="392"/>
    </location>
</feature>
<dbReference type="GO" id="GO:0016787">
    <property type="term" value="F:hydrolase activity"/>
    <property type="evidence" value="ECO:0007669"/>
    <property type="project" value="UniProtKB-KW"/>
</dbReference>
<organism evidence="7 8">
    <name type="scientific">Blyttiomyces helicus</name>
    <dbReference type="NCBI Taxonomy" id="388810"/>
    <lineage>
        <taxon>Eukaryota</taxon>
        <taxon>Fungi</taxon>
        <taxon>Fungi incertae sedis</taxon>
        <taxon>Chytridiomycota</taxon>
        <taxon>Chytridiomycota incertae sedis</taxon>
        <taxon>Chytridiomycetes</taxon>
        <taxon>Chytridiomycetes incertae sedis</taxon>
        <taxon>Blyttiomyces</taxon>
    </lineage>
</organism>
<keyword evidence="8" id="KW-1185">Reference proteome</keyword>
<dbReference type="SUPFAM" id="SSF48208">
    <property type="entry name" value="Six-hairpin glycosidases"/>
    <property type="match status" value="1"/>
</dbReference>
<evidence type="ECO:0000256" key="2">
    <source>
        <dbReference type="ARBA" id="ARBA00007128"/>
    </source>
</evidence>
<protein>
    <submittedName>
        <fullName evidence="7">Family 15 glycoside hydrolase</fullName>
    </submittedName>
</protein>
<gene>
    <name evidence="7" type="ORF">BDK51DRAFT_16569</name>
</gene>
<keyword evidence="4" id="KW-0112">Calmodulin-binding</keyword>
<evidence type="ECO:0000256" key="5">
    <source>
        <dbReference type="SAM" id="MobiDB-lite"/>
    </source>
</evidence>
<dbReference type="OrthoDB" id="5971574at2759"/>
<dbReference type="UniPathway" id="UPA00163"/>
<dbReference type="GO" id="GO:0005977">
    <property type="term" value="P:glycogen metabolic process"/>
    <property type="evidence" value="ECO:0007669"/>
    <property type="project" value="UniProtKB-UniPathway"/>
</dbReference>
<accession>A0A4P9VY59</accession>
<dbReference type="GO" id="GO:0005516">
    <property type="term" value="F:calmodulin binding"/>
    <property type="evidence" value="ECO:0007669"/>
    <property type="project" value="UniProtKB-KW"/>
</dbReference>
<dbReference type="AlphaFoldDB" id="A0A4P9VY59"/>
<dbReference type="InterPro" id="IPR011613">
    <property type="entry name" value="GH15-like"/>
</dbReference>